<dbReference type="AlphaFoldDB" id="A0AAN7H420"/>
<reference evidence="1" key="1">
    <citation type="journal article" date="2023" name="Mol. Phylogenet. Evol.">
        <title>Genome-scale phylogeny and comparative genomics of the fungal order Sordariales.</title>
        <authorList>
            <person name="Hensen N."/>
            <person name="Bonometti L."/>
            <person name="Westerberg I."/>
            <person name="Brannstrom I.O."/>
            <person name="Guillou S."/>
            <person name="Cros-Aarteil S."/>
            <person name="Calhoun S."/>
            <person name="Haridas S."/>
            <person name="Kuo A."/>
            <person name="Mondo S."/>
            <person name="Pangilinan J."/>
            <person name="Riley R."/>
            <person name="LaButti K."/>
            <person name="Andreopoulos B."/>
            <person name="Lipzen A."/>
            <person name="Chen C."/>
            <person name="Yan M."/>
            <person name="Daum C."/>
            <person name="Ng V."/>
            <person name="Clum A."/>
            <person name="Steindorff A."/>
            <person name="Ohm R.A."/>
            <person name="Martin F."/>
            <person name="Silar P."/>
            <person name="Natvig D.O."/>
            <person name="Lalanne C."/>
            <person name="Gautier V."/>
            <person name="Ament-Velasquez S.L."/>
            <person name="Kruys A."/>
            <person name="Hutchinson M.I."/>
            <person name="Powell A.J."/>
            <person name="Barry K."/>
            <person name="Miller A.N."/>
            <person name="Grigoriev I.V."/>
            <person name="Debuchy R."/>
            <person name="Gladieux P."/>
            <person name="Hiltunen Thoren M."/>
            <person name="Johannesson H."/>
        </authorList>
    </citation>
    <scope>NUCLEOTIDE SEQUENCE</scope>
    <source>
        <strain evidence="1">CBS 532.94</strain>
    </source>
</reference>
<dbReference type="Proteomes" id="UP001303760">
    <property type="component" value="Unassembled WGS sequence"/>
</dbReference>
<organism evidence="1 2">
    <name type="scientific">Achaetomium macrosporum</name>
    <dbReference type="NCBI Taxonomy" id="79813"/>
    <lineage>
        <taxon>Eukaryota</taxon>
        <taxon>Fungi</taxon>
        <taxon>Dikarya</taxon>
        <taxon>Ascomycota</taxon>
        <taxon>Pezizomycotina</taxon>
        <taxon>Sordariomycetes</taxon>
        <taxon>Sordariomycetidae</taxon>
        <taxon>Sordariales</taxon>
        <taxon>Chaetomiaceae</taxon>
        <taxon>Achaetomium</taxon>
    </lineage>
</organism>
<keyword evidence="2" id="KW-1185">Reference proteome</keyword>
<evidence type="ECO:0000313" key="2">
    <source>
        <dbReference type="Proteomes" id="UP001303760"/>
    </source>
</evidence>
<sequence>MSHLDLAHTPAGSVLPESGTAISTSTYSFTRSFGFVWGATIPSIIFNGPVDVVLSSIDYPSAGAALAHGGVYSYTLAVRNLTGTMRRQMLGFLLVFVERHVHLRVTPETGFGLGREKPDKREVQHRGLSRL</sequence>
<reference evidence="1" key="2">
    <citation type="submission" date="2023-05" db="EMBL/GenBank/DDBJ databases">
        <authorList>
            <consortium name="Lawrence Berkeley National Laboratory"/>
            <person name="Steindorff A."/>
            <person name="Hensen N."/>
            <person name="Bonometti L."/>
            <person name="Westerberg I."/>
            <person name="Brannstrom I.O."/>
            <person name="Guillou S."/>
            <person name="Cros-Aarteil S."/>
            <person name="Calhoun S."/>
            <person name="Haridas S."/>
            <person name="Kuo A."/>
            <person name="Mondo S."/>
            <person name="Pangilinan J."/>
            <person name="Riley R."/>
            <person name="Labutti K."/>
            <person name="Andreopoulos B."/>
            <person name="Lipzen A."/>
            <person name="Chen C."/>
            <person name="Yanf M."/>
            <person name="Daum C."/>
            <person name="Ng V."/>
            <person name="Clum A."/>
            <person name="Ohm R."/>
            <person name="Martin F."/>
            <person name="Silar P."/>
            <person name="Natvig D."/>
            <person name="Lalanne C."/>
            <person name="Gautier V."/>
            <person name="Ament-Velasquez S.L."/>
            <person name="Kruys A."/>
            <person name="Hutchinson M.I."/>
            <person name="Powell A.J."/>
            <person name="Barry K."/>
            <person name="Miller A.N."/>
            <person name="Grigoriev I.V."/>
            <person name="Debuchy R."/>
            <person name="Gladieux P."/>
            <person name="Thoren M.H."/>
            <person name="Johannesson H."/>
        </authorList>
    </citation>
    <scope>NUCLEOTIDE SEQUENCE</scope>
    <source>
        <strain evidence="1">CBS 532.94</strain>
    </source>
</reference>
<name>A0AAN7H420_9PEZI</name>
<accession>A0AAN7H420</accession>
<dbReference type="EMBL" id="MU860443">
    <property type="protein sequence ID" value="KAK4233941.1"/>
    <property type="molecule type" value="Genomic_DNA"/>
</dbReference>
<evidence type="ECO:0000313" key="1">
    <source>
        <dbReference type="EMBL" id="KAK4233941.1"/>
    </source>
</evidence>
<proteinExistence type="predicted"/>
<gene>
    <name evidence="1" type="ORF">C8A03DRAFT_38307</name>
</gene>
<comment type="caution">
    <text evidence="1">The sequence shown here is derived from an EMBL/GenBank/DDBJ whole genome shotgun (WGS) entry which is preliminary data.</text>
</comment>
<protein>
    <submittedName>
        <fullName evidence="1">Uncharacterized protein</fullName>
    </submittedName>
</protein>